<dbReference type="GO" id="GO:0022625">
    <property type="term" value="C:cytosolic large ribosomal subunit"/>
    <property type="evidence" value="ECO:0007669"/>
    <property type="project" value="TreeGrafter"/>
</dbReference>
<evidence type="ECO:0000256" key="3">
    <source>
        <dbReference type="ARBA" id="ARBA00023274"/>
    </source>
</evidence>
<evidence type="ECO:0008006" key="7">
    <source>
        <dbReference type="Google" id="ProtNLM"/>
    </source>
</evidence>
<dbReference type="SUPFAM" id="SSF50447">
    <property type="entry name" value="Translation proteins"/>
    <property type="match status" value="1"/>
</dbReference>
<accession>A0AAW1QD10</accession>
<dbReference type="FunFam" id="2.40.30.10:FF:000079">
    <property type="entry name" value="60S ribosomal protein L3"/>
    <property type="match status" value="1"/>
</dbReference>
<dbReference type="GO" id="GO:0003735">
    <property type="term" value="F:structural constituent of ribosome"/>
    <property type="evidence" value="ECO:0007669"/>
    <property type="project" value="InterPro"/>
</dbReference>
<reference evidence="5 6" key="1">
    <citation type="journal article" date="2024" name="Nat. Commun.">
        <title>Phylogenomics reveals the evolutionary origins of lichenization in chlorophyte algae.</title>
        <authorList>
            <person name="Puginier C."/>
            <person name="Libourel C."/>
            <person name="Otte J."/>
            <person name="Skaloud P."/>
            <person name="Haon M."/>
            <person name="Grisel S."/>
            <person name="Petersen M."/>
            <person name="Berrin J.G."/>
            <person name="Delaux P.M."/>
            <person name="Dal Grande F."/>
            <person name="Keller J."/>
        </authorList>
    </citation>
    <scope>NUCLEOTIDE SEQUENCE [LARGE SCALE GENOMIC DNA]</scope>
    <source>
        <strain evidence="5 6">SAG 245.80</strain>
    </source>
</reference>
<evidence type="ECO:0000313" key="5">
    <source>
        <dbReference type="EMBL" id="KAK9819254.1"/>
    </source>
</evidence>
<dbReference type="Proteomes" id="UP001445335">
    <property type="component" value="Unassembled WGS sequence"/>
</dbReference>
<dbReference type="FunFam" id="3.30.1430.10:FF:000001">
    <property type="entry name" value="60S ribosomal protein L3"/>
    <property type="match status" value="1"/>
</dbReference>
<dbReference type="GO" id="GO:0003723">
    <property type="term" value="F:RNA binding"/>
    <property type="evidence" value="ECO:0007669"/>
    <property type="project" value="TreeGrafter"/>
</dbReference>
<dbReference type="FunFam" id="2.40.30.10:FF:000351">
    <property type="entry name" value="Ribosomal protein L3"/>
    <property type="match status" value="1"/>
</dbReference>
<dbReference type="InterPro" id="IPR019926">
    <property type="entry name" value="Ribosomal_uL3_CS"/>
</dbReference>
<keyword evidence="6" id="KW-1185">Reference proteome</keyword>
<dbReference type="InterPro" id="IPR009000">
    <property type="entry name" value="Transl_B-barrel_sf"/>
</dbReference>
<organism evidence="5 6">
    <name type="scientific">Elliptochloris bilobata</name>
    <dbReference type="NCBI Taxonomy" id="381761"/>
    <lineage>
        <taxon>Eukaryota</taxon>
        <taxon>Viridiplantae</taxon>
        <taxon>Chlorophyta</taxon>
        <taxon>core chlorophytes</taxon>
        <taxon>Trebouxiophyceae</taxon>
        <taxon>Trebouxiophyceae incertae sedis</taxon>
        <taxon>Elliptochloris clade</taxon>
        <taxon>Elliptochloris</taxon>
    </lineage>
</organism>
<dbReference type="PROSITE" id="PS00474">
    <property type="entry name" value="RIBOSOMAL_L3"/>
    <property type="match status" value="1"/>
</dbReference>
<dbReference type="InterPro" id="IPR044892">
    <property type="entry name" value="Ribosomal_L3_dom_3_arc_sf"/>
</dbReference>
<dbReference type="GO" id="GO:0006412">
    <property type="term" value="P:translation"/>
    <property type="evidence" value="ECO:0007669"/>
    <property type="project" value="InterPro"/>
</dbReference>
<dbReference type="PANTHER" id="PTHR11363">
    <property type="entry name" value="60S RIBOSOMAL PROTEIN L3-RELATED"/>
    <property type="match status" value="1"/>
</dbReference>
<dbReference type="PANTHER" id="PTHR11363:SF5">
    <property type="entry name" value="LARGE RIBOSOMAL SUBUNIT PROTEIN UL3"/>
    <property type="match status" value="1"/>
</dbReference>
<protein>
    <recommendedName>
        <fullName evidence="7">60S ribosomal protein L3</fullName>
    </recommendedName>
</protein>
<comment type="caution">
    <text evidence="5">The sequence shown here is derived from an EMBL/GenBank/DDBJ whole genome shotgun (WGS) entry which is preliminary data.</text>
</comment>
<sequence>MSHRKFEHPRCGSLGFLPKKRCRRGKGKIKSFPRDDPSKACHLTGFMGYKAGMTHIVREVEKPGSKLHKKETCEAVTIIEVPPVIVVGVVGYTQTPRGLRSLNTVWAHHLSDEVKRRFYKNWYKAKKKAFTKYAAKYGDGKKSVEEELAVLKKHCTVIRVLVHTQIKKIGFGQRKAHLAEIQVNGGTVEEKVDFAHKLFEKSVRVDNVFQENEMIDTIAITRGRGTEGVVTRWGVSRLPRKTHRGLRKVACIGAWHPARVSWTVARAGQHGFHHRTEMNKKVYKIGLKGEESHKATTEFDVTDKPITPMGGFPHYGVVNEDFLMIKGAVPGSKKRCITLRRSLIAQTSRTALEEVKLKFIDTASKFGHGRFQTSDEKAKTLGRTKA</sequence>
<gene>
    <name evidence="5" type="ORF">WJX81_003352</name>
</gene>
<evidence type="ECO:0000256" key="1">
    <source>
        <dbReference type="ARBA" id="ARBA00006540"/>
    </source>
</evidence>
<dbReference type="AlphaFoldDB" id="A0AAW1QD10"/>
<evidence type="ECO:0000313" key="6">
    <source>
        <dbReference type="Proteomes" id="UP001445335"/>
    </source>
</evidence>
<dbReference type="FunFam" id="4.10.960.10:FF:000002">
    <property type="entry name" value="60S ribosomal protein L3"/>
    <property type="match status" value="1"/>
</dbReference>
<dbReference type="Gene3D" id="3.30.1430.10">
    <property type="match status" value="1"/>
</dbReference>
<keyword evidence="2 4" id="KW-0689">Ribosomal protein</keyword>
<comment type="similarity">
    <text evidence="1 4">Belongs to the universal ribosomal protein uL3 family.</text>
</comment>
<evidence type="ECO:0000256" key="4">
    <source>
        <dbReference type="RuleBase" id="RU003905"/>
    </source>
</evidence>
<dbReference type="EMBL" id="JALJOU010000124">
    <property type="protein sequence ID" value="KAK9819254.1"/>
    <property type="molecule type" value="Genomic_DNA"/>
</dbReference>
<dbReference type="InterPro" id="IPR045077">
    <property type="entry name" value="L3_arc_euk"/>
</dbReference>
<dbReference type="InterPro" id="IPR000597">
    <property type="entry name" value="Ribosomal_uL3"/>
</dbReference>
<proteinExistence type="inferred from homology"/>
<dbReference type="Pfam" id="PF00297">
    <property type="entry name" value="Ribosomal_L3"/>
    <property type="match status" value="1"/>
</dbReference>
<evidence type="ECO:0000256" key="2">
    <source>
        <dbReference type="ARBA" id="ARBA00022980"/>
    </source>
</evidence>
<dbReference type="Gene3D" id="2.40.30.10">
    <property type="entry name" value="Translation factors"/>
    <property type="match status" value="1"/>
</dbReference>
<keyword evidence="3 4" id="KW-0687">Ribonucleoprotein</keyword>
<dbReference type="Gene3D" id="4.10.960.10">
    <property type="entry name" value="Ribosomal protein L3, domain 3"/>
    <property type="match status" value="1"/>
</dbReference>
<name>A0AAW1QD10_9CHLO</name>